<keyword evidence="6 8" id="KW-0256">Endoplasmic reticulum</keyword>
<dbReference type="InterPro" id="IPR025723">
    <property type="entry name" value="ArsA/GET3_ATPase-like"/>
</dbReference>
<keyword evidence="4 8" id="KW-0547">Nucleotide-binding</keyword>
<comment type="subunit">
    <text evidence="8">Homodimer.</text>
</comment>
<dbReference type="SUPFAM" id="SSF52540">
    <property type="entry name" value="P-loop containing nucleoside triphosphate hydrolases"/>
    <property type="match status" value="1"/>
</dbReference>
<comment type="subcellular location">
    <subcellularLocation>
        <location evidence="8">Cytoplasm</location>
    </subcellularLocation>
    <subcellularLocation>
        <location evidence="8">Endoplasmic reticulum</location>
    </subcellularLocation>
</comment>
<feature type="binding site" evidence="8">
    <location>
        <position position="724"/>
    </location>
    <ligand>
        <name>Zn(2+)</name>
        <dbReference type="ChEBI" id="CHEBI:29105"/>
        <note>ligand shared between dimeric partners</note>
    </ligand>
</feature>
<keyword evidence="5 8" id="KW-0378">Hydrolase</keyword>
<feature type="active site" evidence="8">
    <location>
        <position position="504"/>
    </location>
</feature>
<feature type="region of interest" description="Disordered" evidence="9">
    <location>
        <begin position="190"/>
        <end position="214"/>
    </location>
</feature>
<name>A0A085M1N0_9BILA</name>
<dbReference type="NCBIfam" id="TIGR00345">
    <property type="entry name" value="GET3_arsA_TRC40"/>
    <property type="match status" value="1"/>
</dbReference>
<comment type="similarity">
    <text evidence="1 8">Belongs to the arsA ATPase family.</text>
</comment>
<dbReference type="EC" id="3.6.-.-" evidence="8"/>
<dbReference type="HAMAP" id="MF_03112">
    <property type="entry name" value="Asna1_Get3"/>
    <property type="match status" value="1"/>
</dbReference>
<dbReference type="InterPro" id="IPR016300">
    <property type="entry name" value="ATPase_ArsA/GET3"/>
</dbReference>
<gene>
    <name evidence="12" type="ORF">M513_08026</name>
</gene>
<keyword evidence="8" id="KW-0862">Zinc</keyword>
<organism evidence="12 13">
    <name type="scientific">Trichuris suis</name>
    <name type="common">pig whipworm</name>
    <dbReference type="NCBI Taxonomy" id="68888"/>
    <lineage>
        <taxon>Eukaryota</taxon>
        <taxon>Metazoa</taxon>
        <taxon>Ecdysozoa</taxon>
        <taxon>Nematoda</taxon>
        <taxon>Enoplea</taxon>
        <taxon>Dorylaimia</taxon>
        <taxon>Trichinellida</taxon>
        <taxon>Trichuridae</taxon>
        <taxon>Trichuris</taxon>
    </lineage>
</organism>
<evidence type="ECO:0000256" key="3">
    <source>
        <dbReference type="ARBA" id="ARBA00022490"/>
    </source>
</evidence>
<dbReference type="InterPro" id="IPR027417">
    <property type="entry name" value="P-loop_NTPase"/>
</dbReference>
<keyword evidence="10" id="KW-0732">Signal</keyword>
<dbReference type="InterPro" id="IPR027542">
    <property type="entry name" value="ATPase_ArsA/GET3_euk"/>
</dbReference>
<evidence type="ECO:0000256" key="7">
    <source>
        <dbReference type="ARBA" id="ARBA00022840"/>
    </source>
</evidence>
<evidence type="ECO:0000259" key="11">
    <source>
        <dbReference type="Pfam" id="PF02374"/>
    </source>
</evidence>
<feature type="domain" description="ArsA/GET3 Anion-transporting ATPase-like" evidence="11">
    <location>
        <begin position="468"/>
        <end position="770"/>
    </location>
</feature>
<dbReference type="Gene3D" id="3.40.50.300">
    <property type="entry name" value="P-loop containing nucleotide triphosphate hydrolases"/>
    <property type="match status" value="1"/>
</dbReference>
<feature type="binding site" evidence="8">
    <location>
        <begin position="475"/>
        <end position="482"/>
    </location>
    <ligand>
        <name>ATP</name>
        <dbReference type="ChEBI" id="CHEBI:30616"/>
    </ligand>
</feature>
<dbReference type="AlphaFoldDB" id="A0A085M1N0"/>
<accession>A0A085M1N0</accession>
<dbReference type="CDD" id="cd02035">
    <property type="entry name" value="ArsA"/>
    <property type="match status" value="1"/>
</dbReference>
<feature type="binding site" evidence="8">
    <location>
        <position position="708"/>
    </location>
    <ligand>
        <name>ATP</name>
        <dbReference type="ChEBI" id="CHEBI:30616"/>
    </ligand>
</feature>
<sequence length="776" mass="87772">MKLTLICLAVTWIEVMGAPGQNFTDKERTARHIDTDFDPYTGPYSANSLSEAFSTFRDPFMGGPLIPDFDHLGETSDGNPKVNCATEQCRGCARIVLEKILLQIKDDAIGKEAEFLWRTLNLNETKHHWECDTSVKQKRQTSTCESRIPDKDSLVRFIRSLSEPKFKVCTKEEYKEIAKKLKEYPVISMKGNHSDDSNQLHSHSRRSSDPVEFEEPTTYRIAAGTIYEALQGFWNPLTGDKMIPDLDIQYESADKDSGAAPRVRCASKRCLGCMQVFTDGLKENTTDLGLLRDAWLLVDKLGLGNVDYRHHCNSEPVHKKDMCYPPYEKDKGKGHILDEILKSKKYQCEARSVKRQKRKGPLEGYFMAMSCEEAGTVASNTGDLLNLCGRCWGVRTLPHRIKPAIVNEIRCKEDEAAKHKVGKCFEKHHKVSVLLKRRKKMKKPEFYTIDVGVMDPTLNNLIELKSLKWIFVGGKGGVGKTTCSCSLAAQLTKTRESVLIVSTDPAHNVSDAFNQKFTKSPTLVEGFSNLYAMEIDPVIETSTWSDDCLDEPNAMEIGKNFIYDMANSIPGIDEAMSFAEVLKLIRDMNFDVVVFDTAPTGHTLRLLSLPKVIEKGFSRLIRFRSVLAPLLKQFGPMFGISDNEEAATMKKIEGIYPVIQEINKQFKNPAKTTFVCVCIAEFLSLYETERLVQDLAKLEMDTQNILVNQLLFPNTDDKNPCKMCLARHGIQAKYLAQIQDLYEDFHIVLLPLLDHEVRGTEEIKKFSQYLSTPYAP</sequence>
<dbReference type="FunFam" id="3.40.50.300:FF:000235">
    <property type="entry name" value="ATPase ASNA1"/>
    <property type="match status" value="1"/>
</dbReference>
<proteinExistence type="inferred from homology"/>
<evidence type="ECO:0000313" key="12">
    <source>
        <dbReference type="EMBL" id="KFD51126.1"/>
    </source>
</evidence>
<keyword evidence="2 8" id="KW-0813">Transport</keyword>
<reference evidence="12 13" key="1">
    <citation type="journal article" date="2014" name="Nat. Genet.">
        <title>Genome and transcriptome of the porcine whipworm Trichuris suis.</title>
        <authorList>
            <person name="Jex A.R."/>
            <person name="Nejsum P."/>
            <person name="Schwarz E.M."/>
            <person name="Hu L."/>
            <person name="Young N.D."/>
            <person name="Hall R.S."/>
            <person name="Korhonen P.K."/>
            <person name="Liao S."/>
            <person name="Thamsborg S."/>
            <person name="Xia J."/>
            <person name="Xu P."/>
            <person name="Wang S."/>
            <person name="Scheerlinck J.P."/>
            <person name="Hofmann A."/>
            <person name="Sternberg P.W."/>
            <person name="Wang J."/>
            <person name="Gasser R.B."/>
        </authorList>
    </citation>
    <scope>NUCLEOTIDE SEQUENCE [LARGE SCALE GENOMIC DNA]</scope>
    <source>
        <strain evidence="12">DCEP-RM93M</strain>
    </source>
</reference>
<dbReference type="GO" id="GO:0016887">
    <property type="term" value="F:ATP hydrolysis activity"/>
    <property type="evidence" value="ECO:0007669"/>
    <property type="project" value="InterPro"/>
</dbReference>
<evidence type="ECO:0000313" key="13">
    <source>
        <dbReference type="Proteomes" id="UP000030764"/>
    </source>
</evidence>
<dbReference type="PANTHER" id="PTHR10803:SF3">
    <property type="entry name" value="ATPASE GET3"/>
    <property type="match status" value="1"/>
</dbReference>
<dbReference type="Proteomes" id="UP000030764">
    <property type="component" value="Unassembled WGS sequence"/>
</dbReference>
<evidence type="ECO:0000256" key="10">
    <source>
        <dbReference type="SAM" id="SignalP"/>
    </source>
</evidence>
<keyword evidence="7 8" id="KW-0067">ATP-binding</keyword>
<evidence type="ECO:0000256" key="4">
    <source>
        <dbReference type="ARBA" id="ARBA00022741"/>
    </source>
</evidence>
<keyword evidence="8" id="KW-0479">Metal-binding</keyword>
<dbReference type="GO" id="GO:0043529">
    <property type="term" value="C:GET complex"/>
    <property type="evidence" value="ECO:0007669"/>
    <property type="project" value="TreeGrafter"/>
</dbReference>
<dbReference type="GO" id="GO:0071816">
    <property type="term" value="P:tail-anchored membrane protein insertion into ER membrane"/>
    <property type="evidence" value="ECO:0007669"/>
    <property type="project" value="TreeGrafter"/>
</dbReference>
<evidence type="ECO:0000256" key="1">
    <source>
        <dbReference type="ARBA" id="ARBA00011040"/>
    </source>
</evidence>
<evidence type="ECO:0000256" key="2">
    <source>
        <dbReference type="ARBA" id="ARBA00022448"/>
    </source>
</evidence>
<evidence type="ECO:0000256" key="5">
    <source>
        <dbReference type="ARBA" id="ARBA00022801"/>
    </source>
</evidence>
<comment type="function">
    <text evidence="8">ATPase required for the post-translational delivery of tail-anchored (TA) proteins to the endoplasmic reticulum. Recognizes and selectively binds the transmembrane domain of TA proteins in the cytosol. This complex then targets to the endoplasmic reticulum by membrane-bound receptors, where the tail-anchored protein is released for insertion. This process is regulated by ATP binding and hydrolysis. ATP binding drives the homodimer towards the closed dimer state, facilitating recognition of newly synthesized TA membrane proteins. ATP hydrolysis is required for insertion. Subsequently, the homodimer reverts towards the open dimer state, lowering its affinity for the membrane-bound receptor, and returning it to the cytosol to initiate a new round of targeting.</text>
</comment>
<feature type="signal peptide" evidence="10">
    <location>
        <begin position="1"/>
        <end position="17"/>
    </location>
</feature>
<evidence type="ECO:0000256" key="6">
    <source>
        <dbReference type="ARBA" id="ARBA00022824"/>
    </source>
</evidence>
<dbReference type="GO" id="GO:0005524">
    <property type="term" value="F:ATP binding"/>
    <property type="evidence" value="ECO:0007669"/>
    <property type="project" value="UniProtKB-UniRule"/>
</dbReference>
<keyword evidence="3 8" id="KW-0963">Cytoplasm</keyword>
<keyword evidence="13" id="KW-1185">Reference proteome</keyword>
<evidence type="ECO:0000256" key="8">
    <source>
        <dbReference type="HAMAP-Rule" id="MF_03112"/>
    </source>
</evidence>
<feature type="binding site" evidence="8">
    <location>
        <position position="681"/>
    </location>
    <ligand>
        <name>ATP</name>
        <dbReference type="ChEBI" id="CHEBI:30616"/>
    </ligand>
</feature>
<dbReference type="PANTHER" id="PTHR10803">
    <property type="entry name" value="ARSENICAL PUMP-DRIVING ATPASE ARSENITE-TRANSLOCATING ATPASE"/>
    <property type="match status" value="1"/>
</dbReference>
<dbReference type="EMBL" id="KL363243">
    <property type="protein sequence ID" value="KFD51126.1"/>
    <property type="molecule type" value="Genomic_DNA"/>
</dbReference>
<dbReference type="Pfam" id="PF02374">
    <property type="entry name" value="ArsA_ATPase"/>
    <property type="match status" value="1"/>
</dbReference>
<feature type="binding site" evidence="8">
    <location>
        <position position="721"/>
    </location>
    <ligand>
        <name>Zn(2+)</name>
        <dbReference type="ChEBI" id="CHEBI:29105"/>
        <note>ligand shared between dimeric partners</note>
    </ligand>
</feature>
<feature type="chain" id="PRO_5001795006" description="ATPase ASNA1 homolog" evidence="10">
    <location>
        <begin position="18"/>
        <end position="776"/>
    </location>
</feature>
<evidence type="ECO:0000256" key="9">
    <source>
        <dbReference type="SAM" id="MobiDB-lite"/>
    </source>
</evidence>
<protein>
    <recommendedName>
        <fullName evidence="8">ATPase ASNA1 homolog</fullName>
        <ecNumber evidence="8">3.6.-.-</ecNumber>
    </recommendedName>
    <alternativeName>
        <fullName evidence="8">Arsenical pump-driving ATPase homolog</fullName>
    </alternativeName>
    <alternativeName>
        <fullName evidence="8">Arsenite-stimulated ATPase</fullName>
    </alternativeName>
</protein>
<dbReference type="GO" id="GO:0046872">
    <property type="term" value="F:metal ion binding"/>
    <property type="evidence" value="ECO:0007669"/>
    <property type="project" value="UniProtKB-KW"/>
</dbReference>